<gene>
    <name evidence="1" type="ORF">Glove_428g15</name>
</gene>
<dbReference type="AlphaFoldDB" id="A0A397H1U4"/>
<proteinExistence type="predicted"/>
<evidence type="ECO:0000313" key="2">
    <source>
        <dbReference type="Proteomes" id="UP000266861"/>
    </source>
</evidence>
<keyword evidence="2" id="KW-1185">Reference proteome</keyword>
<comment type="caution">
    <text evidence="1">The sequence shown here is derived from an EMBL/GenBank/DDBJ whole genome shotgun (WGS) entry which is preliminary data.</text>
</comment>
<organism evidence="1 2">
    <name type="scientific">Diversispora epigaea</name>
    <dbReference type="NCBI Taxonomy" id="1348612"/>
    <lineage>
        <taxon>Eukaryota</taxon>
        <taxon>Fungi</taxon>
        <taxon>Fungi incertae sedis</taxon>
        <taxon>Mucoromycota</taxon>
        <taxon>Glomeromycotina</taxon>
        <taxon>Glomeromycetes</taxon>
        <taxon>Diversisporales</taxon>
        <taxon>Diversisporaceae</taxon>
        <taxon>Diversispora</taxon>
    </lineage>
</organism>
<protein>
    <submittedName>
        <fullName evidence="1">Uncharacterized protein</fullName>
    </submittedName>
</protein>
<dbReference type="Proteomes" id="UP000266861">
    <property type="component" value="Unassembled WGS sequence"/>
</dbReference>
<evidence type="ECO:0000313" key="1">
    <source>
        <dbReference type="EMBL" id="RHZ54340.1"/>
    </source>
</evidence>
<name>A0A397H1U4_9GLOM</name>
<sequence length="162" mass="18956">MLNKYPGSMIQSKRISQDLLEGFFETIRELGEDLSIQTFSSYKYALNKYKITALCSSEVKSLNYENIDYIGIGFTTLARSKQKSWRRFHNLISEKGTASLWENLKSMYHDTQNLNRIKNKNITIKKSNLLIDPKFTLIQLQIWVELKDAKKDFSKIFLVTEL</sequence>
<accession>A0A397H1U4</accession>
<dbReference type="EMBL" id="PQFF01000379">
    <property type="protein sequence ID" value="RHZ54340.1"/>
    <property type="molecule type" value="Genomic_DNA"/>
</dbReference>
<reference evidence="1 2" key="1">
    <citation type="submission" date="2018-08" db="EMBL/GenBank/DDBJ databases">
        <title>Genome and evolution of the arbuscular mycorrhizal fungus Diversispora epigaea (formerly Glomus versiforme) and its bacterial endosymbionts.</title>
        <authorList>
            <person name="Sun X."/>
            <person name="Fei Z."/>
            <person name="Harrison M."/>
        </authorList>
    </citation>
    <scope>NUCLEOTIDE SEQUENCE [LARGE SCALE GENOMIC DNA]</scope>
    <source>
        <strain evidence="1 2">IT104</strain>
    </source>
</reference>